<organism evidence="1">
    <name type="scientific">Desulfobacca acetoxidans</name>
    <dbReference type="NCBI Taxonomy" id="60893"/>
    <lineage>
        <taxon>Bacteria</taxon>
        <taxon>Pseudomonadati</taxon>
        <taxon>Thermodesulfobacteriota</taxon>
        <taxon>Desulfobaccia</taxon>
        <taxon>Desulfobaccales</taxon>
        <taxon>Desulfobaccaceae</taxon>
        <taxon>Desulfobacca</taxon>
    </lineage>
</organism>
<accession>A0A7V4LDQ5</accession>
<sequence length="318" mass="35832">MAKTTMSTEEFIGRLDAALDLLETLRAEELERTRLLQTVKTRALEQEHHRLAVELGAEHPRVKQLASRLAYRTRMMADLEEETARARIKVPALEADTWMVHGVVLDKNRKGKPGLTVGLFDAAGKWRREFGYACTDERGYFAIIYPQTGKARGEVSGAQPLYLHVSDQNYKTLLQDTAPLHPAIGQVYYRRLILPDKPVVCVGPQPDSGDEAPIPGNVWIVQGRVVDESGTGVDGLTVTIYDRDLLFDDRLGSTATRNGGYYEIHYRTEDFRDLIEARPDLYVQVMDAQGRKLCPHPATTRFEAGRREIINLTVKKAK</sequence>
<comment type="caution">
    <text evidence="1">The sequence shown here is derived from an EMBL/GenBank/DDBJ whole genome shotgun (WGS) entry which is preliminary data.</text>
</comment>
<dbReference type="EMBL" id="DSXI01000545">
    <property type="protein sequence ID" value="HGS05882.1"/>
    <property type="molecule type" value="Genomic_DNA"/>
</dbReference>
<dbReference type="InterPro" id="IPR008969">
    <property type="entry name" value="CarboxyPept-like_regulatory"/>
</dbReference>
<dbReference type="AlphaFoldDB" id="A0A7V4LDQ5"/>
<name>A0A7V4LDQ5_9BACT</name>
<gene>
    <name evidence="1" type="ORF">ENT08_09165</name>
</gene>
<reference evidence="1" key="1">
    <citation type="journal article" date="2020" name="mSystems">
        <title>Genome- and Community-Level Interaction Insights into Carbon Utilization and Element Cycling Functions of Hydrothermarchaeota in Hydrothermal Sediment.</title>
        <authorList>
            <person name="Zhou Z."/>
            <person name="Liu Y."/>
            <person name="Xu W."/>
            <person name="Pan J."/>
            <person name="Luo Z.H."/>
            <person name="Li M."/>
        </authorList>
    </citation>
    <scope>NUCLEOTIDE SEQUENCE [LARGE SCALE GENOMIC DNA]</scope>
    <source>
        <strain evidence="1">SpSt-548</strain>
    </source>
</reference>
<evidence type="ECO:0000313" key="1">
    <source>
        <dbReference type="EMBL" id="HGS05882.1"/>
    </source>
</evidence>
<dbReference type="SUPFAM" id="SSF49464">
    <property type="entry name" value="Carboxypeptidase regulatory domain-like"/>
    <property type="match status" value="1"/>
</dbReference>
<proteinExistence type="predicted"/>
<evidence type="ECO:0008006" key="2">
    <source>
        <dbReference type="Google" id="ProtNLM"/>
    </source>
</evidence>
<protein>
    <recommendedName>
        <fullName evidence="2">Carboxypeptidase regulatory-like domain-containing protein</fullName>
    </recommendedName>
</protein>